<dbReference type="RefSeq" id="WP_284281106.1">
    <property type="nucleotide sequence ID" value="NZ_BSOJ01000015.1"/>
</dbReference>
<gene>
    <name evidence="2" type="ORF">GCM10007875_15880</name>
</gene>
<organism evidence="2 3">
    <name type="scientific">Limnobacter litoralis</name>
    <dbReference type="NCBI Taxonomy" id="481366"/>
    <lineage>
        <taxon>Bacteria</taxon>
        <taxon>Pseudomonadati</taxon>
        <taxon>Pseudomonadota</taxon>
        <taxon>Betaproteobacteria</taxon>
        <taxon>Burkholderiales</taxon>
        <taxon>Burkholderiaceae</taxon>
        <taxon>Limnobacter</taxon>
    </lineage>
</organism>
<evidence type="ECO:0000313" key="3">
    <source>
        <dbReference type="Proteomes" id="UP001156664"/>
    </source>
</evidence>
<sequence>MNSTGIKIFAALTLCAALLGLGFWVGQGMAQRQALKDKNAALSAQKEAILADQKTYEENIRQQMQAFAASINQLNEERDAINEKYQKSLAADRAGTGGLRLPASVCSNSVPAVDETTSRADKTSARTIALPERVTEDLRRLAREADEVMAQCRAIQSFSK</sequence>
<evidence type="ECO:0008006" key="4">
    <source>
        <dbReference type="Google" id="ProtNLM"/>
    </source>
</evidence>
<keyword evidence="1" id="KW-0175">Coiled coil</keyword>
<evidence type="ECO:0000256" key="1">
    <source>
        <dbReference type="SAM" id="Coils"/>
    </source>
</evidence>
<reference evidence="3" key="1">
    <citation type="journal article" date="2019" name="Int. J. Syst. Evol. Microbiol.">
        <title>The Global Catalogue of Microorganisms (GCM) 10K type strain sequencing project: providing services to taxonomists for standard genome sequencing and annotation.</title>
        <authorList>
            <consortium name="The Broad Institute Genomics Platform"/>
            <consortium name="The Broad Institute Genome Sequencing Center for Infectious Disease"/>
            <person name="Wu L."/>
            <person name="Ma J."/>
        </authorList>
    </citation>
    <scope>NUCLEOTIDE SEQUENCE [LARGE SCALE GENOMIC DNA]</scope>
    <source>
        <strain evidence="3">NBRC 105857</strain>
    </source>
</reference>
<evidence type="ECO:0000313" key="2">
    <source>
        <dbReference type="EMBL" id="GLR26498.1"/>
    </source>
</evidence>
<dbReference type="Proteomes" id="UP001156664">
    <property type="component" value="Unassembled WGS sequence"/>
</dbReference>
<name>A0ABQ5YPL0_9BURK</name>
<protein>
    <recommendedName>
        <fullName evidence="4">Bacteriophage lysis protein</fullName>
    </recommendedName>
</protein>
<feature type="coiled-coil region" evidence="1">
    <location>
        <begin position="32"/>
        <end position="91"/>
    </location>
</feature>
<dbReference type="EMBL" id="BSOJ01000015">
    <property type="protein sequence ID" value="GLR26498.1"/>
    <property type="molecule type" value="Genomic_DNA"/>
</dbReference>
<proteinExistence type="predicted"/>
<accession>A0ABQ5YPL0</accession>
<comment type="caution">
    <text evidence="2">The sequence shown here is derived from an EMBL/GenBank/DDBJ whole genome shotgun (WGS) entry which is preliminary data.</text>
</comment>
<keyword evidence="3" id="KW-1185">Reference proteome</keyword>